<dbReference type="HOGENOM" id="CLU_094466_0_0_6"/>
<evidence type="ECO:0000313" key="2">
    <source>
        <dbReference type="EMBL" id="ESK50919.1"/>
    </source>
</evidence>
<dbReference type="SUPFAM" id="SSF53955">
    <property type="entry name" value="Lysozyme-like"/>
    <property type="match status" value="1"/>
</dbReference>
<sequence length="257" mass="28838">MATLAQLQQAYANPNVRKMLDLIAASEGSKYGYNTLFGNQQFSNLSAHPNIKKEFKQTDGTTNYTTAAGRYQFLNSTWNNIAKQYGFRDFSPKAQDLGAIALIAGRGALNDVMNGNYKSAIQKLGKEWASLPTSPYDQGKRSWDFVNSHLGQNVGDGFSPEFVPKGMMTKSQEQYQPEFVPKDAMAQSYQPEFVQDDPQPKEYQPELVPTELLAKEHQDMPLQEPVAQQQANLQQNPVEQNNQFQPEFVPNSMLAQS</sequence>
<dbReference type="EMBL" id="AYEU01000006">
    <property type="protein sequence ID" value="ESK50919.1"/>
    <property type="molecule type" value="Genomic_DNA"/>
</dbReference>
<dbReference type="RefSeq" id="WP_004904827.1">
    <property type="nucleotide sequence ID" value="NZ_BBTI01000025.1"/>
</dbReference>
<organism evidence="2 3">
    <name type="scientific">Acinetobacter brisouii CIP 110357</name>
    <dbReference type="NCBI Taxonomy" id="1341683"/>
    <lineage>
        <taxon>Bacteria</taxon>
        <taxon>Pseudomonadati</taxon>
        <taxon>Pseudomonadota</taxon>
        <taxon>Gammaproteobacteria</taxon>
        <taxon>Moraxellales</taxon>
        <taxon>Moraxellaceae</taxon>
        <taxon>Acinetobacter</taxon>
    </lineage>
</organism>
<comment type="caution">
    <text evidence="2">The sequence shown here is derived from an EMBL/GenBank/DDBJ whole genome shotgun (WGS) entry which is preliminary data.</text>
</comment>
<evidence type="ECO:0000313" key="3">
    <source>
        <dbReference type="Proteomes" id="UP000018418"/>
    </source>
</evidence>
<dbReference type="AlphaFoldDB" id="V2VT60"/>
<dbReference type="Gene3D" id="1.10.530.10">
    <property type="match status" value="1"/>
</dbReference>
<name>V2VT60_9GAMM</name>
<gene>
    <name evidence="2" type="ORF">P255_01418</name>
</gene>
<dbReference type="PATRIC" id="fig|1341683.3.peg.1405"/>
<dbReference type="OrthoDB" id="8660079at2"/>
<reference evidence="2 3" key="1">
    <citation type="submission" date="2013-10" db="EMBL/GenBank/DDBJ databases">
        <title>The Genome Sequence of Acinetobacter brisouii CIP 110357.</title>
        <authorList>
            <consortium name="The Broad Institute Genomics Platform"/>
            <consortium name="The Broad Institute Genome Sequencing Center for Infectious Disease"/>
            <person name="Cerqueira G."/>
            <person name="Feldgarden M."/>
            <person name="Courvalin P."/>
            <person name="Grillot-Courvalin C."/>
            <person name="Clermont D."/>
            <person name="Rocha E."/>
            <person name="Yoon E.-J."/>
            <person name="Nemec A."/>
            <person name="Young S.K."/>
            <person name="Zeng Q."/>
            <person name="Gargeya S."/>
            <person name="Fitzgerald M."/>
            <person name="Abouelleil A."/>
            <person name="Alvarado L."/>
            <person name="Berlin A.M."/>
            <person name="Chapman S.B."/>
            <person name="Gainer-Dewar J."/>
            <person name="Goldberg J."/>
            <person name="Gnerre S."/>
            <person name="Griggs A."/>
            <person name="Gujja S."/>
            <person name="Hansen M."/>
            <person name="Howarth C."/>
            <person name="Imamovic A."/>
            <person name="Ireland A."/>
            <person name="Larimer J."/>
            <person name="McCowan C."/>
            <person name="Murphy C."/>
            <person name="Pearson M."/>
            <person name="Poon T.W."/>
            <person name="Priest M."/>
            <person name="Roberts A."/>
            <person name="Saif S."/>
            <person name="Shea T."/>
            <person name="Sykes S."/>
            <person name="Wortman J."/>
            <person name="Nusbaum C."/>
            <person name="Birren B."/>
        </authorList>
    </citation>
    <scope>NUCLEOTIDE SEQUENCE [LARGE SCALE GENOMIC DNA]</scope>
    <source>
        <strain evidence="2 3">CIP 110357</strain>
    </source>
</reference>
<evidence type="ECO:0000256" key="1">
    <source>
        <dbReference type="SAM" id="MobiDB-lite"/>
    </source>
</evidence>
<dbReference type="Proteomes" id="UP000018418">
    <property type="component" value="Unassembled WGS sequence"/>
</dbReference>
<feature type="region of interest" description="Disordered" evidence="1">
    <location>
        <begin position="228"/>
        <end position="257"/>
    </location>
</feature>
<accession>V2VT60</accession>
<keyword evidence="3" id="KW-1185">Reference proteome</keyword>
<dbReference type="InterPro" id="IPR023346">
    <property type="entry name" value="Lysozyme-like_dom_sf"/>
</dbReference>
<dbReference type="CDD" id="cd00736">
    <property type="entry name" value="lambda_lys-like"/>
    <property type="match status" value="1"/>
</dbReference>
<proteinExistence type="predicted"/>
<feature type="compositionally biased region" description="Polar residues" evidence="1">
    <location>
        <begin position="228"/>
        <end position="245"/>
    </location>
</feature>
<protein>
    <submittedName>
        <fullName evidence="2">Uncharacterized protein</fullName>
    </submittedName>
</protein>